<evidence type="ECO:0000256" key="1">
    <source>
        <dbReference type="ARBA" id="ARBA00005194"/>
    </source>
</evidence>
<protein>
    <submittedName>
        <fullName evidence="6">Beta-ketoacyl synthase</fullName>
    </submittedName>
</protein>
<dbReference type="SUPFAM" id="SSF54637">
    <property type="entry name" value="Thioesterase/thiol ester dehydrase-isomerase"/>
    <property type="match status" value="2"/>
</dbReference>
<dbReference type="Gene3D" id="3.40.47.10">
    <property type="match status" value="2"/>
</dbReference>
<dbReference type="PROSITE" id="PS00606">
    <property type="entry name" value="KS3_1"/>
    <property type="match status" value="1"/>
</dbReference>
<dbReference type="InterPro" id="IPR013114">
    <property type="entry name" value="FabA_FabZ"/>
</dbReference>
<evidence type="ECO:0000256" key="2">
    <source>
        <dbReference type="ARBA" id="ARBA00022679"/>
    </source>
</evidence>
<dbReference type="InterPro" id="IPR018201">
    <property type="entry name" value="Ketoacyl_synth_AS"/>
</dbReference>
<dbReference type="GO" id="GO:0016829">
    <property type="term" value="F:lyase activity"/>
    <property type="evidence" value="ECO:0007669"/>
    <property type="project" value="UniProtKB-KW"/>
</dbReference>
<dbReference type="Proteomes" id="UP000307217">
    <property type="component" value="Unassembled WGS sequence"/>
</dbReference>
<dbReference type="PANTHER" id="PTHR43074">
    <property type="entry name" value="OMEGA-3 POLYUNSATURATED FATTY ACID SYNTHASE PFAB-RELATED"/>
    <property type="match status" value="1"/>
</dbReference>
<dbReference type="PROSITE" id="PS52004">
    <property type="entry name" value="KS3_2"/>
    <property type="match status" value="2"/>
</dbReference>
<dbReference type="InterPro" id="IPR020841">
    <property type="entry name" value="PKS_Beta-ketoAc_synthase_dom"/>
</dbReference>
<dbReference type="Pfam" id="PF02801">
    <property type="entry name" value="Ketoacyl-synt_C"/>
    <property type="match status" value="2"/>
</dbReference>
<dbReference type="EMBL" id="PNBX01000116">
    <property type="protein sequence ID" value="TMO63769.1"/>
    <property type="molecule type" value="Genomic_DNA"/>
</dbReference>
<dbReference type="InterPro" id="IPR029069">
    <property type="entry name" value="HotDog_dom_sf"/>
</dbReference>
<dbReference type="GO" id="GO:0004315">
    <property type="term" value="F:3-oxoacyl-[acyl-carrier-protein] synthase activity"/>
    <property type="evidence" value="ECO:0007669"/>
    <property type="project" value="InterPro"/>
</dbReference>
<dbReference type="Pfam" id="PF07977">
    <property type="entry name" value="FabA"/>
    <property type="match status" value="1"/>
</dbReference>
<evidence type="ECO:0000256" key="4">
    <source>
        <dbReference type="RuleBase" id="RU003694"/>
    </source>
</evidence>
<dbReference type="InterPro" id="IPR016039">
    <property type="entry name" value="Thiolase-like"/>
</dbReference>
<gene>
    <name evidence="6" type="ORF">CWC19_19005</name>
</gene>
<sequence length="1527" mass="166573">MKDKIAIVGLGCIFPEADNPEKLWNVFEQGKDVTSEISEQELGVSPALYKHPEKGTIDKIGYSKNGYVRKPDIALDGFRVAEQTLKQFDKVFQWTLHAAAQALKDAGVTDAKNTGLVLGNINMPTHSAKQLANEMYHEILTPHIQTLIGREDFAFSKYWEDHDWHTDNLFIGSHNAVVTGQALGLKGPTYTIDGACSSGIYSISLACKHLQAGEADIMLAGATCQADHIYINHGFNVLKAFPNKGEESLPFDKRSGGLKAGEGVGVLALKRYSDAKANGDKIYGVIDAIGLSNDAGAKHMLVPDSNGQQLALSRAYAQSSRFPDYVECHATGTPVGDKVELNSIASFFGSERLPKIGANKQNFGHALTASSMVSIFKVLLSMQHDKVPATQKIEDFVGSESGILTINSVVRDSIKWPAQGAGKVAGVNAFGFGGVNGHLVICSEDAIEPSVDDTTIETPDGLAIVGLSACLPQVKELVDLDALIEQGAHNFRELPEKRWSGIEQCSELLKRYRIKELPTGGFLDNFVFDCQRYKIPPNVAGLHLLSHLSLMPMAEAAYLDAGFARDGQVRNIAVIVAGDDDCNGLRYQARTEMAWQLRDSLEKANVELTDEELIRLETLTKDALFPEPTVEGVTGGIGNIVSSRISALLKLNGPAFTLQSHENSITKAIDVARLLLDAGQVDAVIVGGGSFGGCAESVLFANQRSAINVTEPGKPLLESKGWKLGEGGGVVVLKPKNKVTDKDRVYATIESLSFAQSVDDGTHFEPDADSIAKAAKVALTAAGVEADQVALLEVHASGIDAEDTAEKHGLLSVYGNASNSVTLSNIKQHVGHLNGASYITSLISTALNVYRRRLPAIPQLAQQQRVSQQHTGLILRHEHEHSDELRYAAISGIGLDRTYSHMILGAADKYEEKGLYSLYANLSDEKPKGLFKTIWVAGEKTIPETLINDETMAEFSPCRKRFLQTKGTSLQTSLEVDERVIEQAVNKDAVVPEINKASVTPSTVSVVNTAPVQASKTRSINDHPQVIQHKVLAALTQNAKTHSAFLKAMGANYSVTAALLNSEEGLSQQSTSIEAPAAINATPKTVNTSSVHSVLLDPRYGRLAPEAKDIPISTRSAGALFNEQQLHEITVGSIANVLGSDYAAADQYPVRTRMPSWPYMFVSRITACTAQRGQLKPCEVHWEYDITPDDWYVVKDQVPSFVSLESSHAMIVAFTLIGCDEMFQGQHSYRAVNSETTIYGEFPKPGEVIRGVVRITSFKKMGNNVLIDYEYDCFAKGPNDTERHCFTLAAASGFFFRADLQKQSGKSMNNKGVFFTAKPQKNPIDVNKLSQQQSFDSKQIESLNAGLLSQCFGRGYDDNSAVALYGPCHRMLDRVSEFNSRGGAWQLGQLLGEIDISTEHWVFKAHFKNDPCVPGTFIIEGCQQLFSFYMYYLKLPQIPGVRMVTKSGHSSGAKFRGEVKFQNETLFYRMTIKAIEVMALPDNQAQLEITAVVEVLYEDRVIGLCDDMYVCYEGNLQSILTMRAQTV</sequence>
<evidence type="ECO:0000256" key="3">
    <source>
        <dbReference type="ARBA" id="ARBA00023239"/>
    </source>
</evidence>
<feature type="domain" description="Ketosynthase family 3 (KS3)" evidence="5">
    <location>
        <begin position="2"/>
        <end position="443"/>
    </location>
</feature>
<comment type="similarity">
    <text evidence="4">Belongs to the thiolase-like superfamily. Beta-ketoacyl-ACP synthases family.</text>
</comment>
<dbReference type="UniPathway" id="UPA00094"/>
<dbReference type="CDD" id="cd00833">
    <property type="entry name" value="PKS"/>
    <property type="match status" value="1"/>
</dbReference>
<dbReference type="GO" id="GO:0006633">
    <property type="term" value="P:fatty acid biosynthetic process"/>
    <property type="evidence" value="ECO:0007669"/>
    <property type="project" value="UniProtKB-UniPathway"/>
</dbReference>
<reference evidence="6 7" key="1">
    <citation type="submission" date="2018-01" db="EMBL/GenBank/DDBJ databases">
        <authorList>
            <person name="Paulsen S."/>
            <person name="Gram L.K."/>
        </authorList>
    </citation>
    <scope>NUCLEOTIDE SEQUENCE [LARGE SCALE GENOMIC DNA]</scope>
    <source>
        <strain evidence="6 7">S3790</strain>
    </source>
</reference>
<keyword evidence="2 4" id="KW-0808">Transferase</keyword>
<dbReference type="InterPro" id="IPR014030">
    <property type="entry name" value="Ketoacyl_synth_N"/>
</dbReference>
<dbReference type="InterPro" id="IPR014031">
    <property type="entry name" value="Ketoacyl_synth_C"/>
</dbReference>
<dbReference type="Gene3D" id="3.10.129.10">
    <property type="entry name" value="Hotdog Thioesterase"/>
    <property type="match status" value="2"/>
</dbReference>
<feature type="domain" description="Ketosynthase family 3 (KS3)" evidence="5">
    <location>
        <begin position="459"/>
        <end position="906"/>
    </location>
</feature>
<comment type="pathway">
    <text evidence="1">Lipid metabolism; fatty acid biosynthesis.</text>
</comment>
<dbReference type="InterPro" id="IPR052568">
    <property type="entry name" value="PKS-FAS_Synthase"/>
</dbReference>
<comment type="caution">
    <text evidence="6">The sequence shown here is derived from an EMBL/GenBank/DDBJ whole genome shotgun (WGS) entry which is preliminary data.</text>
</comment>
<organism evidence="6 7">
    <name type="scientific">Pseudoalteromonas aurantia</name>
    <dbReference type="NCBI Taxonomy" id="43654"/>
    <lineage>
        <taxon>Bacteria</taxon>
        <taxon>Pseudomonadati</taxon>
        <taxon>Pseudomonadota</taxon>
        <taxon>Gammaproteobacteria</taxon>
        <taxon>Alteromonadales</taxon>
        <taxon>Pseudoalteromonadaceae</taxon>
        <taxon>Pseudoalteromonas</taxon>
    </lineage>
</organism>
<reference evidence="7" key="2">
    <citation type="submission" date="2019-06" db="EMBL/GenBank/DDBJ databases">
        <title>Co-occurence of chitin degradation, pigmentation and bioactivity in marine Pseudoalteromonas.</title>
        <authorList>
            <person name="Sonnenschein E.C."/>
            <person name="Bech P.K."/>
        </authorList>
    </citation>
    <scope>NUCLEOTIDE SEQUENCE [LARGE SCALE GENOMIC DNA]</scope>
    <source>
        <strain evidence="7">S3790</strain>
    </source>
</reference>
<dbReference type="OrthoDB" id="9778690at2"/>
<dbReference type="SUPFAM" id="SSF53901">
    <property type="entry name" value="Thiolase-like"/>
    <property type="match status" value="3"/>
</dbReference>
<evidence type="ECO:0000259" key="5">
    <source>
        <dbReference type="PROSITE" id="PS52004"/>
    </source>
</evidence>
<dbReference type="RefSeq" id="WP_138593469.1">
    <property type="nucleotide sequence ID" value="NZ_PNBX01000116.1"/>
</dbReference>
<dbReference type="SMART" id="SM00825">
    <property type="entry name" value="PKS_KS"/>
    <property type="match status" value="1"/>
</dbReference>
<accession>A0A5S3V0L2</accession>
<name>A0A5S3V0L2_9GAMM</name>
<evidence type="ECO:0000313" key="6">
    <source>
        <dbReference type="EMBL" id="TMO63769.1"/>
    </source>
</evidence>
<proteinExistence type="inferred from homology"/>
<keyword evidence="3" id="KW-0456">Lyase</keyword>
<dbReference type="PANTHER" id="PTHR43074:SF1">
    <property type="entry name" value="BETA-KETOACYL SYNTHASE FAMILY PROTEIN-RELATED"/>
    <property type="match status" value="1"/>
</dbReference>
<dbReference type="Pfam" id="PF00109">
    <property type="entry name" value="ketoacyl-synt"/>
    <property type="match status" value="2"/>
</dbReference>
<evidence type="ECO:0000313" key="7">
    <source>
        <dbReference type="Proteomes" id="UP000307217"/>
    </source>
</evidence>